<dbReference type="RefSeq" id="WP_191287542.1">
    <property type="nucleotide sequence ID" value="NZ_BNCH01000011.1"/>
</dbReference>
<feature type="chain" id="PRO_5046143974" evidence="1">
    <location>
        <begin position="25"/>
        <end position="492"/>
    </location>
</feature>
<feature type="signal peptide" evidence="1">
    <location>
        <begin position="1"/>
        <end position="24"/>
    </location>
</feature>
<comment type="caution">
    <text evidence="3">The sequence shown here is derived from an EMBL/GenBank/DDBJ whole genome shotgun (WGS) entry which is preliminary data.</text>
</comment>
<evidence type="ECO:0000313" key="3">
    <source>
        <dbReference type="EMBL" id="GHF08534.1"/>
    </source>
</evidence>
<evidence type="ECO:0000313" key="4">
    <source>
        <dbReference type="Proteomes" id="UP000609802"/>
    </source>
</evidence>
<dbReference type="Proteomes" id="UP000609802">
    <property type="component" value="Unassembled WGS sequence"/>
</dbReference>
<name>A0ABQ3JD11_9RHOB</name>
<keyword evidence="1" id="KW-0732">Signal</keyword>
<dbReference type="InterPro" id="IPR036365">
    <property type="entry name" value="PGBD-like_sf"/>
</dbReference>
<sequence length="492" mass="54018">MTNRFQATVAAAALLCGVASGAAAKDAALMIVNNDYRYLEDTDEVDAADDLKRRLESEGFDVFDIRSEGAPDSWETVEDFRKEAEGADRLLVFMAGRFVTTEHESWLLTRYADDMNDLSVGSVGVPLSAILRSVDGSPEHALVLLAPLGDEIELDESLRAGIADPDVPDGVGVLIGPTESLEEFVDKVALVPDAKMRSALRDQYPKIEPFGDVLDSAPFTMGEMSEAEQAEAALRLTRTQRRDVQRDLTILDHNPGGIDGIFGRVTRAAIADWQEDQGFDPTGYVNDVQVKVLGRQAAKRAAELEDAARKRAAEQARQDHAFWDVTGKDGTAKGLLAYLKQYPDGLHADEANAALAKLQRSDGDKAGKAERERWKVAKDKDTVQAYEAYLKKHPKGYFADVAKARVDELKQAQVRETERKALAASEQALLKNGPLRLIVEQRLASLGLDPGAVDGKFNKKTRKALRQYQKSRGMAVTGYVDQITLARILVNF</sequence>
<proteinExistence type="predicted"/>
<dbReference type="InterPro" id="IPR002477">
    <property type="entry name" value="Peptidoglycan-bd-like"/>
</dbReference>
<feature type="domain" description="Peptidoglycan binding-like" evidence="2">
    <location>
        <begin position="433"/>
        <end position="487"/>
    </location>
</feature>
<protein>
    <submittedName>
        <fullName evidence="3">Peptidoglycan-binding protein</fullName>
    </submittedName>
</protein>
<dbReference type="Gene3D" id="1.10.101.10">
    <property type="entry name" value="PGBD-like superfamily/PGBD"/>
    <property type="match status" value="2"/>
</dbReference>
<dbReference type="SUPFAM" id="SSF47090">
    <property type="entry name" value="PGBD-like"/>
    <property type="match status" value="2"/>
</dbReference>
<evidence type="ECO:0000259" key="2">
    <source>
        <dbReference type="Pfam" id="PF01471"/>
    </source>
</evidence>
<dbReference type="InterPro" id="IPR036366">
    <property type="entry name" value="PGBDSf"/>
</dbReference>
<feature type="domain" description="Peptidoglycan binding-like" evidence="2">
    <location>
        <begin position="238"/>
        <end position="292"/>
    </location>
</feature>
<evidence type="ECO:0000256" key="1">
    <source>
        <dbReference type="SAM" id="SignalP"/>
    </source>
</evidence>
<dbReference type="Pfam" id="PF01471">
    <property type="entry name" value="PG_binding_1"/>
    <property type="match status" value="2"/>
</dbReference>
<keyword evidence="4" id="KW-1185">Reference proteome</keyword>
<organism evidence="3 4">
    <name type="scientific">Aliiroseovarius zhejiangensis</name>
    <dbReference type="NCBI Taxonomy" id="1632025"/>
    <lineage>
        <taxon>Bacteria</taxon>
        <taxon>Pseudomonadati</taxon>
        <taxon>Pseudomonadota</taxon>
        <taxon>Alphaproteobacteria</taxon>
        <taxon>Rhodobacterales</taxon>
        <taxon>Paracoccaceae</taxon>
        <taxon>Aliiroseovarius</taxon>
    </lineage>
</organism>
<dbReference type="EMBL" id="BNCH01000011">
    <property type="protein sequence ID" value="GHF08534.1"/>
    <property type="molecule type" value="Genomic_DNA"/>
</dbReference>
<reference evidence="4" key="1">
    <citation type="journal article" date="2019" name="Int. J. Syst. Evol. Microbiol.">
        <title>The Global Catalogue of Microorganisms (GCM) 10K type strain sequencing project: providing services to taxonomists for standard genome sequencing and annotation.</title>
        <authorList>
            <consortium name="The Broad Institute Genomics Platform"/>
            <consortium name="The Broad Institute Genome Sequencing Center for Infectious Disease"/>
            <person name="Wu L."/>
            <person name="Ma J."/>
        </authorList>
    </citation>
    <scope>NUCLEOTIDE SEQUENCE [LARGE SCALE GENOMIC DNA]</scope>
    <source>
        <strain evidence="4">KCTC 42443</strain>
    </source>
</reference>
<dbReference type="Gene3D" id="3.40.50.1460">
    <property type="match status" value="1"/>
</dbReference>
<accession>A0ABQ3JD11</accession>
<gene>
    <name evidence="3" type="primary">lytE3</name>
    <name evidence="3" type="ORF">GCM10016455_31790</name>
</gene>